<dbReference type="EMBL" id="JARQAZ010000002">
    <property type="protein sequence ID" value="MDT2769891.1"/>
    <property type="molecule type" value="Genomic_DNA"/>
</dbReference>
<gene>
    <name evidence="1" type="ORF">P7H46_03435</name>
</gene>
<sequence>MNGRKKHSYLVRYLKYSRHYQNFKDRYSDAVSDSNRHEEFLHRKKSKDKVQKRLYDETAALLEVIKNPRSRLMAELTFLDGFKIDEIASLFALSEKRCIAILDEAYQDIYINELEVSKK</sequence>
<accession>A0ABU3FFS7</accession>
<dbReference type="Proteomes" id="UP001269061">
    <property type="component" value="Unassembled WGS sequence"/>
</dbReference>
<proteinExistence type="predicted"/>
<name>A0ABU3FFS7_9ENTE</name>
<evidence type="ECO:0000313" key="2">
    <source>
        <dbReference type="Proteomes" id="UP001269061"/>
    </source>
</evidence>
<protein>
    <recommendedName>
        <fullName evidence="3">RNA polymerase subunit sigma-70</fullName>
    </recommendedName>
</protein>
<reference evidence="1 2" key="1">
    <citation type="submission" date="2023-03" db="EMBL/GenBank/DDBJ databases">
        <authorList>
            <person name="Shen W."/>
            <person name="Cai J."/>
        </authorList>
    </citation>
    <scope>NUCLEOTIDE SEQUENCE [LARGE SCALE GENOMIC DNA]</scope>
    <source>
        <strain evidence="1 2">Y59</strain>
    </source>
</reference>
<organism evidence="1 2">
    <name type="scientific">Enterococcus pseudoavium</name>
    <dbReference type="NCBI Taxonomy" id="44007"/>
    <lineage>
        <taxon>Bacteria</taxon>
        <taxon>Bacillati</taxon>
        <taxon>Bacillota</taxon>
        <taxon>Bacilli</taxon>
        <taxon>Lactobacillales</taxon>
        <taxon>Enterococcaceae</taxon>
        <taxon>Enterococcus</taxon>
    </lineage>
</organism>
<evidence type="ECO:0000313" key="1">
    <source>
        <dbReference type="EMBL" id="MDT2769891.1"/>
    </source>
</evidence>
<comment type="caution">
    <text evidence="1">The sequence shown here is derived from an EMBL/GenBank/DDBJ whole genome shotgun (WGS) entry which is preliminary data.</text>
</comment>
<keyword evidence="2" id="KW-1185">Reference proteome</keyword>
<evidence type="ECO:0008006" key="3">
    <source>
        <dbReference type="Google" id="ProtNLM"/>
    </source>
</evidence>
<dbReference type="RefSeq" id="WP_311815376.1">
    <property type="nucleotide sequence ID" value="NZ_JARQAZ010000002.1"/>
</dbReference>